<keyword evidence="7 13" id="KW-0808">Transferase</keyword>
<proteinExistence type="inferred from homology"/>
<feature type="domain" description="Aminotransferase class I/classII large" evidence="12">
    <location>
        <begin position="89"/>
        <end position="422"/>
    </location>
</feature>
<evidence type="ECO:0000313" key="14">
    <source>
        <dbReference type="Proteomes" id="UP000245942"/>
    </source>
</evidence>
<keyword evidence="14" id="KW-1185">Reference proteome</keyword>
<evidence type="ECO:0000256" key="7">
    <source>
        <dbReference type="ARBA" id="ARBA00022679"/>
    </source>
</evidence>
<dbReference type="Gene3D" id="3.90.1150.10">
    <property type="entry name" value="Aspartate Aminotransferase, domain 1"/>
    <property type="match status" value="1"/>
</dbReference>
<reference evidence="13 14" key="1">
    <citation type="journal article" date="2018" name="Mol. Biol. Evol.">
        <title>Broad Genomic Sampling Reveals a Smut Pathogenic Ancestry of the Fungal Clade Ustilaginomycotina.</title>
        <authorList>
            <person name="Kijpornyongpan T."/>
            <person name="Mondo S.J."/>
            <person name="Barry K."/>
            <person name="Sandor L."/>
            <person name="Lee J."/>
            <person name="Lipzen A."/>
            <person name="Pangilinan J."/>
            <person name="LaButti K."/>
            <person name="Hainaut M."/>
            <person name="Henrissat B."/>
            <person name="Grigoriev I.V."/>
            <person name="Spatafora J.W."/>
            <person name="Aime M.C."/>
        </authorList>
    </citation>
    <scope>NUCLEOTIDE SEQUENCE [LARGE SCALE GENOMIC DNA]</scope>
    <source>
        <strain evidence="13 14">MCA 4718</strain>
    </source>
</reference>
<organism evidence="13 14">
    <name type="scientific">Pseudomicrostroma glucosiphilum</name>
    <dbReference type="NCBI Taxonomy" id="1684307"/>
    <lineage>
        <taxon>Eukaryota</taxon>
        <taxon>Fungi</taxon>
        <taxon>Dikarya</taxon>
        <taxon>Basidiomycota</taxon>
        <taxon>Ustilaginomycotina</taxon>
        <taxon>Exobasidiomycetes</taxon>
        <taxon>Microstromatales</taxon>
        <taxon>Microstromatales incertae sedis</taxon>
        <taxon>Pseudomicrostroma</taxon>
    </lineage>
</organism>
<name>A0A316U9Q2_9BASI</name>
<dbReference type="HAMAP" id="MF_01023">
    <property type="entry name" value="HisC_aminotrans_2"/>
    <property type="match status" value="1"/>
</dbReference>
<dbReference type="AlphaFoldDB" id="A0A316U9Q2"/>
<evidence type="ECO:0000256" key="11">
    <source>
        <dbReference type="ARBA" id="ARBA00047481"/>
    </source>
</evidence>
<comment type="similarity">
    <text evidence="3">Belongs to the class-II pyridoxal-phosphate-dependent aminotransferase family.</text>
</comment>
<dbReference type="PROSITE" id="PS00599">
    <property type="entry name" value="AA_TRANSFER_CLASS_2"/>
    <property type="match status" value="1"/>
</dbReference>
<dbReference type="InterPro" id="IPR001917">
    <property type="entry name" value="Aminotrans_II_pyridoxalP_BS"/>
</dbReference>
<dbReference type="EC" id="2.6.1.9" evidence="4"/>
<evidence type="ECO:0000256" key="6">
    <source>
        <dbReference type="ARBA" id="ARBA00022605"/>
    </source>
</evidence>
<accession>A0A316U9Q2</accession>
<dbReference type="EMBL" id="KZ819326">
    <property type="protein sequence ID" value="PWN21211.1"/>
    <property type="molecule type" value="Genomic_DNA"/>
</dbReference>
<dbReference type="InterPro" id="IPR015421">
    <property type="entry name" value="PyrdxlP-dep_Trfase_major"/>
</dbReference>
<dbReference type="CDD" id="cd00609">
    <property type="entry name" value="AAT_like"/>
    <property type="match status" value="1"/>
</dbReference>
<gene>
    <name evidence="13" type="ORF">BCV69DRAFT_282704</name>
</gene>
<dbReference type="GO" id="GO:0030170">
    <property type="term" value="F:pyridoxal phosphate binding"/>
    <property type="evidence" value="ECO:0007669"/>
    <property type="project" value="InterPro"/>
</dbReference>
<evidence type="ECO:0000256" key="5">
    <source>
        <dbReference type="ARBA" id="ARBA00022576"/>
    </source>
</evidence>
<dbReference type="GO" id="GO:0004400">
    <property type="term" value="F:histidinol-phosphate transaminase activity"/>
    <property type="evidence" value="ECO:0007669"/>
    <property type="project" value="UniProtKB-EC"/>
</dbReference>
<dbReference type="RefSeq" id="XP_025348371.1">
    <property type="nucleotide sequence ID" value="XM_025492446.1"/>
</dbReference>
<evidence type="ECO:0000256" key="8">
    <source>
        <dbReference type="ARBA" id="ARBA00022898"/>
    </source>
</evidence>
<keyword evidence="5 13" id="KW-0032">Aminotransferase</keyword>
<dbReference type="OrthoDB" id="2015537at2759"/>
<dbReference type="InterPro" id="IPR005861">
    <property type="entry name" value="HisP_aminotrans"/>
</dbReference>
<evidence type="ECO:0000313" key="13">
    <source>
        <dbReference type="EMBL" id="PWN21211.1"/>
    </source>
</evidence>
<comment type="catalytic activity">
    <reaction evidence="11">
        <text>L-histidinol phosphate + 2-oxoglutarate = 3-(imidazol-4-yl)-2-oxopropyl phosphate + L-glutamate</text>
        <dbReference type="Rhea" id="RHEA:23744"/>
        <dbReference type="ChEBI" id="CHEBI:16810"/>
        <dbReference type="ChEBI" id="CHEBI:29985"/>
        <dbReference type="ChEBI" id="CHEBI:57766"/>
        <dbReference type="ChEBI" id="CHEBI:57980"/>
        <dbReference type="EC" id="2.6.1.9"/>
    </reaction>
</comment>
<evidence type="ECO:0000256" key="3">
    <source>
        <dbReference type="ARBA" id="ARBA00008392"/>
    </source>
</evidence>
<keyword evidence="6" id="KW-0028">Amino-acid biosynthesis</keyword>
<evidence type="ECO:0000256" key="4">
    <source>
        <dbReference type="ARBA" id="ARBA00012748"/>
    </source>
</evidence>
<dbReference type="PANTHER" id="PTHR42885">
    <property type="entry name" value="HISTIDINOL-PHOSPHATE AMINOTRANSFERASE-RELATED"/>
    <property type="match status" value="1"/>
</dbReference>
<keyword evidence="8" id="KW-0663">Pyridoxal phosphate</keyword>
<evidence type="ECO:0000256" key="9">
    <source>
        <dbReference type="ARBA" id="ARBA00023102"/>
    </source>
</evidence>
<dbReference type="InterPro" id="IPR004839">
    <property type="entry name" value="Aminotransferase_I/II_large"/>
</dbReference>
<dbReference type="InterPro" id="IPR015424">
    <property type="entry name" value="PyrdxlP-dep_Trfase"/>
</dbReference>
<dbReference type="SUPFAM" id="SSF53383">
    <property type="entry name" value="PLP-dependent transferases"/>
    <property type="match status" value="1"/>
</dbReference>
<evidence type="ECO:0000256" key="10">
    <source>
        <dbReference type="ARBA" id="ARBA00030262"/>
    </source>
</evidence>
<dbReference type="GeneID" id="37014180"/>
<evidence type="ECO:0000259" key="12">
    <source>
        <dbReference type="Pfam" id="PF00155"/>
    </source>
</evidence>
<dbReference type="STRING" id="1684307.A0A316U9Q2"/>
<dbReference type="PANTHER" id="PTHR42885:SF2">
    <property type="entry name" value="HISTIDINOL-PHOSPHATE AMINOTRANSFERASE"/>
    <property type="match status" value="1"/>
</dbReference>
<evidence type="ECO:0000256" key="1">
    <source>
        <dbReference type="ARBA" id="ARBA00001933"/>
    </source>
</evidence>
<dbReference type="GO" id="GO:0000105">
    <property type="term" value="P:L-histidine biosynthetic process"/>
    <property type="evidence" value="ECO:0007669"/>
    <property type="project" value="UniProtKB-KW"/>
</dbReference>
<dbReference type="Pfam" id="PF00155">
    <property type="entry name" value="Aminotran_1_2"/>
    <property type="match status" value="1"/>
</dbReference>
<dbReference type="Proteomes" id="UP000245942">
    <property type="component" value="Unassembled WGS sequence"/>
</dbReference>
<protein>
    <recommendedName>
        <fullName evidence="4">histidinol-phosphate transaminase</fullName>
        <ecNumber evidence="4">2.6.1.9</ecNumber>
    </recommendedName>
    <alternativeName>
        <fullName evidence="10">Imidazole acetol-phosphate transaminase</fullName>
    </alternativeName>
</protein>
<dbReference type="Gene3D" id="3.40.640.10">
    <property type="entry name" value="Type I PLP-dependent aspartate aminotransferase-like (Major domain)"/>
    <property type="match status" value="1"/>
</dbReference>
<comment type="pathway">
    <text evidence="2">Amino-acid biosynthesis; L-histidine biosynthesis; L-histidine from 5-phospho-alpha-D-ribose 1-diphosphate: step 7/9.</text>
</comment>
<dbReference type="NCBIfam" id="TIGR01141">
    <property type="entry name" value="hisC"/>
    <property type="match status" value="1"/>
</dbReference>
<keyword evidence="9" id="KW-0368">Histidine biosynthesis</keyword>
<evidence type="ECO:0000256" key="2">
    <source>
        <dbReference type="ARBA" id="ARBA00005011"/>
    </source>
</evidence>
<dbReference type="InterPro" id="IPR015422">
    <property type="entry name" value="PyrdxlP-dep_Trfase_small"/>
</dbReference>
<sequence>MTVAGVSSEASAHVASLKPPHFVLEDIVRPNILSLQPYRCARDDYQDGILLDANENSLGHALPAGSSIPHQDRVDHTATPINGAGPSDALNLHRYPDPSLYGIKSRLASMRNLPGEDHVFLGVGSDEILDLIQRIVAAPGKDAIAICPPTYGMYSVCAAVNDVAVVKVPLRVEDGDFSLQVDQLIETLREHPNVKIVFLCSPGNPTGTLLSLRDVRRILDEPSYKGLVVVDEAYIDFAEEEIRMGVRGKEPVSAVELVKEYKNLLVTQTLSKAYGLAGIRLGIAYSQPALIQLMNNTKAPYNISVPTAHLSSLALSDAGLKKMRENVRTLISSRNWLVENLATIPGTGDILGGNDANFVLVQILDAPKTSGGKPDNARAGMLYKRMAEERALVVRNRSSDLGCLGCLRITVGTEEENERCIELMRQLLVKGEWS</sequence>
<comment type="cofactor">
    <cofactor evidence="1">
        <name>pyridoxal 5'-phosphate</name>
        <dbReference type="ChEBI" id="CHEBI:597326"/>
    </cofactor>
</comment>